<dbReference type="STRING" id="1461694.ATO9_02215"/>
<feature type="domain" description="Methyltransferase" evidence="3">
    <location>
        <begin position="42"/>
        <end position="133"/>
    </location>
</feature>
<evidence type="ECO:0000256" key="1">
    <source>
        <dbReference type="ARBA" id="ARBA00022603"/>
    </source>
</evidence>
<dbReference type="Proteomes" id="UP000030004">
    <property type="component" value="Unassembled WGS sequence"/>
</dbReference>
<dbReference type="PANTHER" id="PTHR43861">
    <property type="entry name" value="TRANS-ACONITATE 2-METHYLTRANSFERASE-RELATED"/>
    <property type="match status" value="1"/>
</dbReference>
<evidence type="ECO:0000259" key="3">
    <source>
        <dbReference type="Pfam" id="PF13649"/>
    </source>
</evidence>
<organism evidence="4 5">
    <name type="scientific">Pseudooceanicola atlanticus</name>
    <dbReference type="NCBI Taxonomy" id="1461694"/>
    <lineage>
        <taxon>Bacteria</taxon>
        <taxon>Pseudomonadati</taxon>
        <taxon>Pseudomonadota</taxon>
        <taxon>Alphaproteobacteria</taxon>
        <taxon>Rhodobacterales</taxon>
        <taxon>Paracoccaceae</taxon>
        <taxon>Pseudooceanicola</taxon>
    </lineage>
</organism>
<dbReference type="Pfam" id="PF13649">
    <property type="entry name" value="Methyltransf_25"/>
    <property type="match status" value="1"/>
</dbReference>
<dbReference type="AlphaFoldDB" id="A0A0A0EHA8"/>
<dbReference type="GO" id="GO:0008168">
    <property type="term" value="F:methyltransferase activity"/>
    <property type="evidence" value="ECO:0007669"/>
    <property type="project" value="UniProtKB-KW"/>
</dbReference>
<gene>
    <name evidence="4" type="ORF">ATO9_02215</name>
</gene>
<dbReference type="SUPFAM" id="SSF53335">
    <property type="entry name" value="S-adenosyl-L-methionine-dependent methyltransferases"/>
    <property type="match status" value="1"/>
</dbReference>
<dbReference type="InterPro" id="IPR029063">
    <property type="entry name" value="SAM-dependent_MTases_sf"/>
</dbReference>
<accession>A0A0A0EHA8</accession>
<comment type="caution">
    <text evidence="4">The sequence shown here is derived from an EMBL/GenBank/DDBJ whole genome shotgun (WGS) entry which is preliminary data.</text>
</comment>
<dbReference type="PANTHER" id="PTHR43861:SF1">
    <property type="entry name" value="TRANS-ACONITATE 2-METHYLTRANSFERASE"/>
    <property type="match status" value="1"/>
</dbReference>
<keyword evidence="2" id="KW-0808">Transferase</keyword>
<sequence length="207" mass="22181">MTKAEFWDGVAESYAARPIQNLDLHDRTVERSASYLTPEAQVLEIGCGTGTIALRLAPHAGHVLATDISARLLEIAEGRRAEKGVSNVSFARHEAADLPEGPFDAVMSFNVLHLIEDMDGALAAMAARVKPGGHVVIKTGCLGETWKGQLLRPVIGGMRLVGKAPFVAFRSVAQTEAAVERAGLTIVEKENMGRSLISRFLVARKPG</sequence>
<proteinExistence type="predicted"/>
<dbReference type="eggNOG" id="COG2226">
    <property type="taxonomic scope" value="Bacteria"/>
</dbReference>
<reference evidence="4 5" key="1">
    <citation type="journal article" date="2015" name="Antonie Van Leeuwenhoek">
        <title>Pseudooceanicola atlanticus gen. nov. sp. nov., isolated from surface seawater of the Atlantic Ocean and reclassification of Oceanicola batsensis, Oceanicola marinus, Oceanicola nitratireducens, Oceanicola nanhaiensis, Oceanicola antarcticus and Oceanicola flagellatus, as Pseudooceanicola batsensis comb. nov., Pseudooceanicola marinus comb. nov., Pseudooceanicola nitratireducens comb. nov., Pseudooceanicola nanhaiensis comb. nov., Pseudooceanicola antarcticus comb. nov., and Pseudooceanicola flagellatus comb. nov.</title>
        <authorList>
            <person name="Lai Q."/>
            <person name="Li G."/>
            <person name="Liu X."/>
            <person name="Du Y."/>
            <person name="Sun F."/>
            <person name="Shao Z."/>
        </authorList>
    </citation>
    <scope>NUCLEOTIDE SEQUENCE [LARGE SCALE GENOMIC DNA]</scope>
    <source>
        <strain evidence="4 5">22II-s11g</strain>
    </source>
</reference>
<dbReference type="InterPro" id="IPR041698">
    <property type="entry name" value="Methyltransf_25"/>
</dbReference>
<keyword evidence="1" id="KW-0489">Methyltransferase</keyword>
<dbReference type="Gene3D" id="3.40.50.150">
    <property type="entry name" value="Vaccinia Virus protein VP39"/>
    <property type="match status" value="1"/>
</dbReference>
<keyword evidence="5" id="KW-1185">Reference proteome</keyword>
<dbReference type="GO" id="GO:0032259">
    <property type="term" value="P:methylation"/>
    <property type="evidence" value="ECO:0007669"/>
    <property type="project" value="UniProtKB-KW"/>
</dbReference>
<name>A0A0A0EHA8_9RHOB</name>
<evidence type="ECO:0000313" key="4">
    <source>
        <dbReference type="EMBL" id="KGM50331.1"/>
    </source>
</evidence>
<protein>
    <recommendedName>
        <fullName evidence="3">Methyltransferase domain-containing protein</fullName>
    </recommendedName>
</protein>
<dbReference type="EMBL" id="AQQX01000001">
    <property type="protein sequence ID" value="KGM50331.1"/>
    <property type="molecule type" value="Genomic_DNA"/>
</dbReference>
<evidence type="ECO:0000256" key="2">
    <source>
        <dbReference type="ARBA" id="ARBA00022679"/>
    </source>
</evidence>
<dbReference type="RefSeq" id="WP_043745523.1">
    <property type="nucleotide sequence ID" value="NZ_AQQX01000001.1"/>
</dbReference>
<dbReference type="CDD" id="cd02440">
    <property type="entry name" value="AdoMet_MTases"/>
    <property type="match status" value="1"/>
</dbReference>
<dbReference type="OrthoDB" id="5642573at2"/>
<evidence type="ECO:0000313" key="5">
    <source>
        <dbReference type="Proteomes" id="UP000030004"/>
    </source>
</evidence>